<dbReference type="SMART" id="SM00175">
    <property type="entry name" value="RAB"/>
    <property type="match status" value="1"/>
</dbReference>
<dbReference type="OMA" id="VYDVSCQ"/>
<dbReference type="STRING" id="1198029.A0A1U7LNG2"/>
<protein>
    <submittedName>
        <fullName evidence="3">Ras-related protein Rab-18</fullName>
    </submittedName>
</protein>
<keyword evidence="4" id="KW-1185">Reference proteome</keyword>
<dbReference type="SUPFAM" id="SSF52540">
    <property type="entry name" value="P-loop containing nucleoside triphosphate hydrolases"/>
    <property type="match status" value="1"/>
</dbReference>
<evidence type="ECO:0000313" key="3">
    <source>
        <dbReference type="EMBL" id="OLL24168.1"/>
    </source>
</evidence>
<dbReference type="Pfam" id="PF00071">
    <property type="entry name" value="Ras"/>
    <property type="match status" value="1"/>
</dbReference>
<dbReference type="InterPro" id="IPR027417">
    <property type="entry name" value="P-loop_NTPase"/>
</dbReference>
<proteinExistence type="predicted"/>
<dbReference type="Proteomes" id="UP000186594">
    <property type="component" value="Unassembled WGS sequence"/>
</dbReference>
<dbReference type="SMART" id="SM00174">
    <property type="entry name" value="RHO"/>
    <property type="match status" value="1"/>
</dbReference>
<dbReference type="OrthoDB" id="9989112at2759"/>
<dbReference type="AlphaFoldDB" id="A0A1U7LNG2"/>
<dbReference type="SMART" id="SM00173">
    <property type="entry name" value="RAS"/>
    <property type="match status" value="1"/>
</dbReference>
<dbReference type="PROSITE" id="PS51419">
    <property type="entry name" value="RAB"/>
    <property type="match status" value="1"/>
</dbReference>
<dbReference type="EMBL" id="LXFE01000946">
    <property type="protein sequence ID" value="OLL24168.1"/>
    <property type="molecule type" value="Genomic_DNA"/>
</dbReference>
<keyword evidence="2" id="KW-0342">GTP-binding</keyword>
<organism evidence="3 4">
    <name type="scientific">Neolecta irregularis (strain DAH-3)</name>
    <dbReference type="NCBI Taxonomy" id="1198029"/>
    <lineage>
        <taxon>Eukaryota</taxon>
        <taxon>Fungi</taxon>
        <taxon>Dikarya</taxon>
        <taxon>Ascomycota</taxon>
        <taxon>Taphrinomycotina</taxon>
        <taxon>Neolectales</taxon>
        <taxon>Neolectaceae</taxon>
        <taxon>Neolecta</taxon>
    </lineage>
</organism>
<reference evidence="3 4" key="1">
    <citation type="submission" date="2016-04" db="EMBL/GenBank/DDBJ databases">
        <title>Evolutionary innovation and constraint leading to complex multicellularity in the Ascomycota.</title>
        <authorList>
            <person name="Cisse O."/>
            <person name="Nguyen A."/>
            <person name="Hewitt D.A."/>
            <person name="Jedd G."/>
            <person name="Stajich J.E."/>
        </authorList>
    </citation>
    <scope>NUCLEOTIDE SEQUENCE [LARGE SCALE GENOMIC DNA]</scope>
    <source>
        <strain evidence="3 4">DAH-3</strain>
    </source>
</reference>
<evidence type="ECO:0000256" key="1">
    <source>
        <dbReference type="ARBA" id="ARBA00022741"/>
    </source>
</evidence>
<sequence>MRADTHDIPTLKVLLVGNSNVGKTAIFERFVDDFYDPETTTATIGVDFRSKIVEVRDTKVKLNIWDTAGQERFRSLTSSYFRNALGALIVFDLSVYETFEQLPLWFRELRTYSSDQQVATVVVGAKLDKVGSRVVNRSEGMAMADKNGAGYIEVSAKTGVGVVEAFEMLIGRIMDTPALWKDGDVLARTDSVVAVDQVEEGTRYCGC</sequence>
<comment type="caution">
    <text evidence="3">The sequence shown here is derived from an EMBL/GenBank/DDBJ whole genome shotgun (WGS) entry which is preliminary data.</text>
</comment>
<accession>A0A1U7LNG2</accession>
<dbReference type="GO" id="GO:0005525">
    <property type="term" value="F:GTP binding"/>
    <property type="evidence" value="ECO:0007669"/>
    <property type="project" value="UniProtKB-KW"/>
</dbReference>
<dbReference type="GO" id="GO:0003924">
    <property type="term" value="F:GTPase activity"/>
    <property type="evidence" value="ECO:0007669"/>
    <property type="project" value="InterPro"/>
</dbReference>
<dbReference type="PANTHER" id="PTHR47977">
    <property type="entry name" value="RAS-RELATED PROTEIN RAB"/>
    <property type="match status" value="1"/>
</dbReference>
<dbReference type="PROSITE" id="PS51421">
    <property type="entry name" value="RAS"/>
    <property type="match status" value="1"/>
</dbReference>
<dbReference type="FunFam" id="3.40.50.300:FF:000808">
    <property type="entry name" value="Small GTP-binding protein, putative"/>
    <property type="match status" value="1"/>
</dbReference>
<dbReference type="InterPro" id="IPR001806">
    <property type="entry name" value="Small_GTPase"/>
</dbReference>
<dbReference type="CDD" id="cd00154">
    <property type="entry name" value="Rab"/>
    <property type="match status" value="1"/>
</dbReference>
<gene>
    <name evidence="3" type="ORF">NEOLI_004557</name>
</gene>
<dbReference type="Gene3D" id="3.40.50.300">
    <property type="entry name" value="P-loop containing nucleotide triphosphate hydrolases"/>
    <property type="match status" value="1"/>
</dbReference>
<dbReference type="SMART" id="SM00176">
    <property type="entry name" value="RAN"/>
    <property type="match status" value="1"/>
</dbReference>
<dbReference type="PRINTS" id="PR00449">
    <property type="entry name" value="RASTRNSFRMNG"/>
</dbReference>
<evidence type="ECO:0000256" key="2">
    <source>
        <dbReference type="ARBA" id="ARBA00023134"/>
    </source>
</evidence>
<dbReference type="InterPro" id="IPR050227">
    <property type="entry name" value="Rab"/>
</dbReference>
<dbReference type="NCBIfam" id="TIGR00231">
    <property type="entry name" value="small_GTP"/>
    <property type="match status" value="1"/>
</dbReference>
<evidence type="ECO:0000313" key="4">
    <source>
        <dbReference type="Proteomes" id="UP000186594"/>
    </source>
</evidence>
<keyword evidence="1" id="KW-0547">Nucleotide-binding</keyword>
<dbReference type="InterPro" id="IPR005225">
    <property type="entry name" value="Small_GTP-bd"/>
</dbReference>
<name>A0A1U7LNG2_NEOID</name>